<dbReference type="Proteomes" id="UP000028411">
    <property type="component" value="Unassembled WGS sequence"/>
</dbReference>
<dbReference type="InterPro" id="IPR016040">
    <property type="entry name" value="NAD(P)-bd_dom"/>
</dbReference>
<comment type="caution">
    <text evidence="2">The sequence shown here is derived from an EMBL/GenBank/DDBJ whole genome shotgun (WGS) entry which is preliminary data.</text>
</comment>
<dbReference type="PANTHER" id="PTHR47129">
    <property type="entry name" value="QUINONE OXIDOREDUCTASE 2"/>
    <property type="match status" value="1"/>
</dbReference>
<sequence>MKIGVSGASGKLGQAIVAQLAAMGAGEDVVAISRTPDAVAFGLGQDIERRAGDYDDPALLASAYAGLDRLVIIPSAEMRPGIRSRQFLAAIDAALAAGVGHIVLVSAMGTRKQEEPHIIAPYWIGEQHLMRNAPAWTIVRMNYYAESFADDARMAADAGVLVGLRDNRVAYLSRDDLAAAVAGVLLGEGHEGAIYSATGPKSFDGAERAALAARFTGRPIDFMVVPEDQLRASLTQAGIPEELANAIISIQSDYAAGNYDIVTGDVERLSGRPPRSLESLLASMGRIEAGEAR</sequence>
<feature type="domain" description="NAD(P)-binding" evidence="1">
    <location>
        <begin position="7"/>
        <end position="185"/>
    </location>
</feature>
<reference evidence="2 3" key="1">
    <citation type="submission" date="2014-02" db="EMBL/GenBank/DDBJ databases">
        <title>Whole genome sequence of Sphingobium chlorophenolicum NBRC 16172.</title>
        <authorList>
            <person name="Gan H.M."/>
            <person name="Gan H.Y."/>
            <person name="Chew T.H."/>
            <person name="Savka M.A."/>
        </authorList>
    </citation>
    <scope>NUCLEOTIDE SEQUENCE [LARGE SCALE GENOMIC DNA]</scope>
    <source>
        <strain evidence="2 3">NBRC 16172</strain>
    </source>
</reference>
<protein>
    <submittedName>
        <fullName evidence="2">NmrA-like protein</fullName>
    </submittedName>
</protein>
<evidence type="ECO:0000313" key="2">
    <source>
        <dbReference type="EMBL" id="KEQ53576.1"/>
    </source>
</evidence>
<dbReference type="InterPro" id="IPR036291">
    <property type="entry name" value="NAD(P)-bd_dom_sf"/>
</dbReference>
<dbReference type="AlphaFoldDB" id="A0A081REF3"/>
<dbReference type="OrthoDB" id="7771794at2"/>
<dbReference type="EMBL" id="JFHR01000021">
    <property type="protein sequence ID" value="KEQ53576.1"/>
    <property type="molecule type" value="Genomic_DNA"/>
</dbReference>
<evidence type="ECO:0000313" key="3">
    <source>
        <dbReference type="Proteomes" id="UP000028411"/>
    </source>
</evidence>
<dbReference type="Gene3D" id="3.40.50.720">
    <property type="entry name" value="NAD(P)-binding Rossmann-like Domain"/>
    <property type="match status" value="1"/>
</dbReference>
<evidence type="ECO:0000259" key="1">
    <source>
        <dbReference type="Pfam" id="PF13460"/>
    </source>
</evidence>
<gene>
    <name evidence="2" type="ORF">BV95_02157</name>
</gene>
<dbReference type="eggNOG" id="COG0702">
    <property type="taxonomic scope" value="Bacteria"/>
</dbReference>
<dbReference type="PATRIC" id="fig|46429.4.peg.2127"/>
<dbReference type="Gene3D" id="3.90.25.10">
    <property type="entry name" value="UDP-galactose 4-epimerase, domain 1"/>
    <property type="match status" value="1"/>
</dbReference>
<dbReference type="PANTHER" id="PTHR47129:SF1">
    <property type="entry name" value="NMRA-LIKE DOMAIN-CONTAINING PROTEIN"/>
    <property type="match status" value="1"/>
</dbReference>
<dbReference type="SUPFAM" id="SSF51735">
    <property type="entry name" value="NAD(P)-binding Rossmann-fold domains"/>
    <property type="match status" value="1"/>
</dbReference>
<proteinExistence type="predicted"/>
<accession>A0A081REF3</accession>
<dbReference type="InterPro" id="IPR052718">
    <property type="entry name" value="NmrA-type_oxidoreductase"/>
</dbReference>
<dbReference type="Pfam" id="PF13460">
    <property type="entry name" value="NAD_binding_10"/>
    <property type="match status" value="1"/>
</dbReference>
<name>A0A081REF3_SPHCR</name>
<organism evidence="2 3">
    <name type="scientific">Sphingobium chlorophenolicum</name>
    <dbReference type="NCBI Taxonomy" id="46429"/>
    <lineage>
        <taxon>Bacteria</taxon>
        <taxon>Pseudomonadati</taxon>
        <taxon>Pseudomonadota</taxon>
        <taxon>Alphaproteobacteria</taxon>
        <taxon>Sphingomonadales</taxon>
        <taxon>Sphingomonadaceae</taxon>
        <taxon>Sphingobium</taxon>
    </lineage>
</organism>